<dbReference type="Proteomes" id="UP000824208">
    <property type="component" value="Unassembled WGS sequence"/>
</dbReference>
<accession>A0A9D2M9Q9</accession>
<keyword evidence="2" id="KW-0012">Acyltransferase</keyword>
<dbReference type="PROSITE" id="PS51186">
    <property type="entry name" value="GNAT"/>
    <property type="match status" value="1"/>
</dbReference>
<evidence type="ECO:0000313" key="3">
    <source>
        <dbReference type="Proteomes" id="UP000824208"/>
    </source>
</evidence>
<gene>
    <name evidence="2" type="ORF">H9714_03650</name>
</gene>
<dbReference type="InterPro" id="IPR000182">
    <property type="entry name" value="GNAT_dom"/>
</dbReference>
<dbReference type="CDD" id="cd04301">
    <property type="entry name" value="NAT_SF"/>
    <property type="match status" value="1"/>
</dbReference>
<dbReference type="SUPFAM" id="SSF55729">
    <property type="entry name" value="Acyl-CoA N-acyltransferases (Nat)"/>
    <property type="match status" value="1"/>
</dbReference>
<evidence type="ECO:0000259" key="1">
    <source>
        <dbReference type="PROSITE" id="PS51186"/>
    </source>
</evidence>
<proteinExistence type="predicted"/>
<evidence type="ECO:0000313" key="2">
    <source>
        <dbReference type="EMBL" id="HJB56627.1"/>
    </source>
</evidence>
<dbReference type="Gene3D" id="3.40.630.30">
    <property type="match status" value="1"/>
</dbReference>
<dbReference type="InterPro" id="IPR016181">
    <property type="entry name" value="Acyl_CoA_acyltransferase"/>
</dbReference>
<dbReference type="GO" id="GO:0016747">
    <property type="term" value="F:acyltransferase activity, transferring groups other than amino-acyl groups"/>
    <property type="evidence" value="ECO:0007669"/>
    <property type="project" value="InterPro"/>
</dbReference>
<protein>
    <submittedName>
        <fullName evidence="2">GNAT family N-acetyltransferase</fullName>
        <ecNumber evidence="2">2.3.1.-</ecNumber>
    </submittedName>
</protein>
<dbReference type="AlphaFoldDB" id="A0A9D2M9Q9"/>
<organism evidence="2 3">
    <name type="scientific">Candidatus Flavonifractor intestinipullorum</name>
    <dbReference type="NCBI Taxonomy" id="2838587"/>
    <lineage>
        <taxon>Bacteria</taxon>
        <taxon>Bacillati</taxon>
        <taxon>Bacillota</taxon>
        <taxon>Clostridia</taxon>
        <taxon>Eubacteriales</taxon>
        <taxon>Oscillospiraceae</taxon>
        <taxon>Flavonifractor</taxon>
    </lineage>
</organism>
<name>A0A9D2M9Q9_9FIRM</name>
<reference evidence="2" key="2">
    <citation type="submission" date="2021-04" db="EMBL/GenBank/DDBJ databases">
        <authorList>
            <person name="Gilroy R."/>
        </authorList>
    </citation>
    <scope>NUCLEOTIDE SEQUENCE</scope>
    <source>
        <strain evidence="2">CHK189-11263</strain>
    </source>
</reference>
<dbReference type="EMBL" id="DWYC01000037">
    <property type="protein sequence ID" value="HJB56627.1"/>
    <property type="molecule type" value="Genomic_DNA"/>
</dbReference>
<keyword evidence="2" id="KW-0808">Transferase</keyword>
<reference evidence="2" key="1">
    <citation type="journal article" date="2021" name="PeerJ">
        <title>Extensive microbial diversity within the chicken gut microbiome revealed by metagenomics and culture.</title>
        <authorList>
            <person name="Gilroy R."/>
            <person name="Ravi A."/>
            <person name="Getino M."/>
            <person name="Pursley I."/>
            <person name="Horton D.L."/>
            <person name="Alikhan N.F."/>
            <person name="Baker D."/>
            <person name="Gharbi K."/>
            <person name="Hall N."/>
            <person name="Watson M."/>
            <person name="Adriaenssens E.M."/>
            <person name="Foster-Nyarko E."/>
            <person name="Jarju S."/>
            <person name="Secka A."/>
            <person name="Antonio M."/>
            <person name="Oren A."/>
            <person name="Chaudhuri R.R."/>
            <person name="La Ragione R."/>
            <person name="Hildebrand F."/>
            <person name="Pallen M.J."/>
        </authorList>
    </citation>
    <scope>NUCLEOTIDE SEQUENCE</scope>
    <source>
        <strain evidence="2">CHK189-11263</strain>
    </source>
</reference>
<sequence length="249" mass="27620">MTQRELEERIDEQLAADLGLTPAVWALPGQVTAALWREDARRRRYREGHPFFLGHIRRGAAAFAVHEQLLPWAEKFLTGVEPEWCLDYAFLREMDGALRPFGWTIANAHPFFAPDLSAPSLRPAFPVAWYEGEALERFRGDGRWAGTLAFQPNFPDLLAAAALDESGAPIGMAAVSRDGARLWQIGVNVLPAYRGRGIASGLTACLKDEVLRRGAVPFYGTAQSHIVSLNTARRAGFRPAWAEVWAKPL</sequence>
<feature type="domain" description="N-acetyltransferase" evidence="1">
    <location>
        <begin position="119"/>
        <end position="249"/>
    </location>
</feature>
<dbReference type="Pfam" id="PF00583">
    <property type="entry name" value="Acetyltransf_1"/>
    <property type="match status" value="1"/>
</dbReference>
<dbReference type="EC" id="2.3.1.-" evidence="2"/>
<comment type="caution">
    <text evidence="2">The sequence shown here is derived from an EMBL/GenBank/DDBJ whole genome shotgun (WGS) entry which is preliminary data.</text>
</comment>